<dbReference type="PANTHER" id="PTHR32097">
    <property type="entry name" value="CAMP-BINDING PROTEIN 1-RELATED"/>
    <property type="match status" value="1"/>
</dbReference>
<dbReference type="EMBL" id="CACVAQ010000241">
    <property type="protein sequence ID" value="CAA6816845.1"/>
    <property type="molecule type" value="Genomic_DNA"/>
</dbReference>
<dbReference type="Gene3D" id="2.60.60.30">
    <property type="entry name" value="sav2460 like domains"/>
    <property type="match status" value="1"/>
</dbReference>
<evidence type="ECO:0000313" key="2">
    <source>
        <dbReference type="EMBL" id="CAA6816845.1"/>
    </source>
</evidence>
<name>A0A6S6TCF0_9BACT</name>
<dbReference type="GO" id="GO:0046690">
    <property type="term" value="P:response to tellurium ion"/>
    <property type="evidence" value="ECO:0007669"/>
    <property type="project" value="UniProtKB-KW"/>
</dbReference>
<evidence type="ECO:0000256" key="1">
    <source>
        <dbReference type="ARBA" id="ARBA00022686"/>
    </source>
</evidence>
<dbReference type="CDD" id="cd06974">
    <property type="entry name" value="TerD_like"/>
    <property type="match status" value="1"/>
</dbReference>
<dbReference type="PANTHER" id="PTHR32097:SF18">
    <property type="entry name" value="RING-TYPE DOMAIN-CONTAINING PROTEIN"/>
    <property type="match status" value="1"/>
</dbReference>
<sequence length="755" mass="85526">MCFITKHLFTLLLHPRLKRSVVIYRNNNNKTTAMKTIALNRLNILGVAKGNGLSATHQVTFLAELAKLGYRVTNPEMLQEVSSGFLMDYKHLLKALAKKRGGDVQYVPLFKNFPDDVPNDAAYFSKRIIGYIGNIFRLFPDAVQLDNGIKVPKWLFNIKDFGADPISQMQSKELFDLAVKENAAKEGDSHVEWMDLRLVFDENLGEELKNYLARLVYSKSSIKEALHEDLFDLLDFFGAEGLEGDLVVFKETKALLMQYFWKKGDFDAVAKFAKTATDILRLFAAVTGSDVSLSEKIKFPKLSRKARKVVLSILEKSPGLAEDLNKYKGLWLEIGRYLHPFEYSKKYPRTAQLFDALRNGKIETYNSKTESLLALAEVDALLKHLENKPGVYARKLHEVLRRFPKELEKVLASFEKNIAKVALKNLLVLKAYFAEINEAEYRTIVNKKGKMKVLPNNAFAALTEVQIDRVIICIEKAIKSALTEKESWKEETVWIDSELMNYTIPLQQRKASDGILTVGKGSRIKTDFSKVLRLFIYWKQTAVRTDLDLSCIQFDEHFNYLGHVSYTQLSDQGVLHSGDIQSAPEGAAEFIDITMSQLKEKVRYLAVQVNKYSGEHFRDMDCHAGWMLRDKASSDVKTFDIKTVANKFDLNGVGGYAIPLMVDVETQEIISTDLYVSSINFYNNVEGSINDVSVMCAQLAKFTKTRPVIGDLAQAHVAARNAQLTEFKENASISFGIQNCTYNAMDVEQILTELI</sequence>
<keyword evidence="1" id="KW-0778">Tellurium resistance</keyword>
<protein>
    <recommendedName>
        <fullName evidence="3">TerD domain-containing protein</fullName>
    </recommendedName>
</protein>
<proteinExistence type="predicted"/>
<dbReference type="InterPro" id="IPR003325">
    <property type="entry name" value="TerD"/>
</dbReference>
<accession>A0A6S6TCF0</accession>
<dbReference type="AlphaFoldDB" id="A0A6S6TCF0"/>
<evidence type="ECO:0008006" key="3">
    <source>
        <dbReference type="Google" id="ProtNLM"/>
    </source>
</evidence>
<reference evidence="2" key="1">
    <citation type="submission" date="2020-01" db="EMBL/GenBank/DDBJ databases">
        <authorList>
            <person name="Meier V. D."/>
            <person name="Meier V D."/>
        </authorList>
    </citation>
    <scope>NUCLEOTIDE SEQUENCE</scope>
    <source>
        <strain evidence="2">HLG_WM_MAG_10</strain>
    </source>
</reference>
<gene>
    <name evidence="2" type="ORF">HELGO_WM42490</name>
</gene>
<organism evidence="2">
    <name type="scientific">uncultured Aureispira sp</name>
    <dbReference type="NCBI Taxonomy" id="1331704"/>
    <lineage>
        <taxon>Bacteria</taxon>
        <taxon>Pseudomonadati</taxon>
        <taxon>Bacteroidota</taxon>
        <taxon>Saprospiria</taxon>
        <taxon>Saprospirales</taxon>
        <taxon>Saprospiraceae</taxon>
        <taxon>Aureispira</taxon>
        <taxon>environmental samples</taxon>
    </lineage>
</organism>
<dbReference type="InterPro" id="IPR051324">
    <property type="entry name" value="Stress/Tellurium_Resist"/>
</dbReference>